<evidence type="ECO:0000256" key="2">
    <source>
        <dbReference type="ARBA" id="ARBA00022475"/>
    </source>
</evidence>
<dbReference type="PANTHER" id="PTHR23513">
    <property type="entry name" value="INTEGRAL MEMBRANE EFFLUX PROTEIN-RELATED"/>
    <property type="match status" value="1"/>
</dbReference>
<evidence type="ECO:0000256" key="1">
    <source>
        <dbReference type="ARBA" id="ARBA00004651"/>
    </source>
</evidence>
<evidence type="ECO:0000313" key="9">
    <source>
        <dbReference type="Proteomes" id="UP000597338"/>
    </source>
</evidence>
<dbReference type="Pfam" id="PF07690">
    <property type="entry name" value="MFS_1"/>
    <property type="match status" value="1"/>
</dbReference>
<evidence type="ECO:0000256" key="4">
    <source>
        <dbReference type="ARBA" id="ARBA00022989"/>
    </source>
</evidence>
<feature type="transmembrane region" description="Helical" evidence="6">
    <location>
        <begin position="348"/>
        <end position="370"/>
    </location>
</feature>
<sequence>MTPTWKRTFAIIWSGQFISLLSSSAVNFAIIIWLSLETGSAEVLAFAAIAGFLPQTLIGPFAGVYIDRWDRKRTMILADGFIAACTGIMSMLFYLGYSELLFIYILLALRSVGSAFHMPAMQASVPLLAPESELLRISGINQVIQSVSSIAGPALGALAIGLMDIGYVLLLDIGGALFAIASLLFVHIPNPEKAETAQRAGIKQVMRDLRLGISAVTSNKGISWLFGFSVLATFCIMPVAVLFPLLTLQHFGGGKFEMSLIEVVWGVGMLVGGGLLGIFKPSLNKITIINGMHILLGVSLAASGLLPASGFILFVALTVLGGIAASIYNASFTTVLQEKIDASMLGRVFSMYFSIALLPSMLGLLGTGFIADNIGITLTFVILGSVIGIIGIVSFFVPVLMKLGIKEGKPPVPVAQEMDK</sequence>
<dbReference type="RefSeq" id="WP_188752281.1">
    <property type="nucleotide sequence ID" value="NZ_BMIK01000011.1"/>
</dbReference>
<dbReference type="InterPro" id="IPR036259">
    <property type="entry name" value="MFS_trans_sf"/>
</dbReference>
<evidence type="ECO:0000256" key="5">
    <source>
        <dbReference type="ARBA" id="ARBA00023136"/>
    </source>
</evidence>
<evidence type="ECO:0000259" key="7">
    <source>
        <dbReference type="PROSITE" id="PS50850"/>
    </source>
</evidence>
<accession>A0ABQ1M8D0</accession>
<name>A0ABQ1M8D0_9SPHI</name>
<evidence type="ECO:0000256" key="6">
    <source>
        <dbReference type="SAM" id="Phobius"/>
    </source>
</evidence>
<keyword evidence="3 6" id="KW-0812">Transmembrane</keyword>
<feature type="domain" description="Major facilitator superfamily (MFS) profile" evidence="7">
    <location>
        <begin position="8"/>
        <end position="402"/>
    </location>
</feature>
<feature type="transmembrane region" description="Helical" evidence="6">
    <location>
        <begin position="258"/>
        <end position="279"/>
    </location>
</feature>
<gene>
    <name evidence="8" type="ORF">GCM10011386_30910</name>
</gene>
<dbReference type="Proteomes" id="UP000597338">
    <property type="component" value="Unassembled WGS sequence"/>
</dbReference>
<dbReference type="PROSITE" id="PS50850">
    <property type="entry name" value="MFS"/>
    <property type="match status" value="1"/>
</dbReference>
<feature type="transmembrane region" description="Helical" evidence="6">
    <location>
        <begin position="12"/>
        <end position="36"/>
    </location>
</feature>
<feature type="transmembrane region" description="Helical" evidence="6">
    <location>
        <begin position="311"/>
        <end position="336"/>
    </location>
</feature>
<reference evidence="9" key="1">
    <citation type="journal article" date="2019" name="Int. J. Syst. Evol. Microbiol.">
        <title>The Global Catalogue of Microorganisms (GCM) 10K type strain sequencing project: providing services to taxonomists for standard genome sequencing and annotation.</title>
        <authorList>
            <consortium name="The Broad Institute Genomics Platform"/>
            <consortium name="The Broad Institute Genome Sequencing Center for Infectious Disease"/>
            <person name="Wu L."/>
            <person name="Ma J."/>
        </authorList>
    </citation>
    <scope>NUCLEOTIDE SEQUENCE [LARGE SCALE GENOMIC DNA]</scope>
    <source>
        <strain evidence="9">CGMCC 1.15342</strain>
    </source>
</reference>
<keyword evidence="2" id="KW-1003">Cell membrane</keyword>
<comment type="subcellular location">
    <subcellularLocation>
        <location evidence="1">Cell membrane</location>
        <topology evidence="1">Multi-pass membrane protein</topology>
    </subcellularLocation>
</comment>
<feature type="transmembrane region" description="Helical" evidence="6">
    <location>
        <begin position="376"/>
        <end position="400"/>
    </location>
</feature>
<comment type="caution">
    <text evidence="8">The sequence shown here is derived from an EMBL/GenBank/DDBJ whole genome shotgun (WGS) entry which is preliminary data.</text>
</comment>
<feature type="transmembrane region" description="Helical" evidence="6">
    <location>
        <begin position="286"/>
        <end position="305"/>
    </location>
</feature>
<dbReference type="CDD" id="cd06173">
    <property type="entry name" value="MFS_MefA_like"/>
    <property type="match status" value="1"/>
</dbReference>
<evidence type="ECO:0000256" key="3">
    <source>
        <dbReference type="ARBA" id="ARBA00022692"/>
    </source>
</evidence>
<dbReference type="EMBL" id="BMIK01000011">
    <property type="protein sequence ID" value="GGC36596.1"/>
    <property type="molecule type" value="Genomic_DNA"/>
</dbReference>
<keyword evidence="5 6" id="KW-0472">Membrane</keyword>
<feature type="transmembrane region" description="Helical" evidence="6">
    <location>
        <begin position="165"/>
        <end position="186"/>
    </location>
</feature>
<proteinExistence type="predicted"/>
<organism evidence="8 9">
    <name type="scientific">Parapedobacter defluvii</name>
    <dbReference type="NCBI Taxonomy" id="2045106"/>
    <lineage>
        <taxon>Bacteria</taxon>
        <taxon>Pseudomonadati</taxon>
        <taxon>Bacteroidota</taxon>
        <taxon>Sphingobacteriia</taxon>
        <taxon>Sphingobacteriales</taxon>
        <taxon>Sphingobacteriaceae</taxon>
        <taxon>Parapedobacter</taxon>
    </lineage>
</organism>
<keyword evidence="9" id="KW-1185">Reference proteome</keyword>
<feature type="transmembrane region" description="Helical" evidence="6">
    <location>
        <begin position="42"/>
        <end position="64"/>
    </location>
</feature>
<dbReference type="InterPro" id="IPR020846">
    <property type="entry name" value="MFS_dom"/>
</dbReference>
<dbReference type="SUPFAM" id="SSF103473">
    <property type="entry name" value="MFS general substrate transporter"/>
    <property type="match status" value="1"/>
</dbReference>
<dbReference type="PANTHER" id="PTHR23513:SF6">
    <property type="entry name" value="MAJOR FACILITATOR SUPERFAMILY ASSOCIATED DOMAIN-CONTAINING PROTEIN"/>
    <property type="match status" value="1"/>
</dbReference>
<dbReference type="InterPro" id="IPR011701">
    <property type="entry name" value="MFS"/>
</dbReference>
<feature type="transmembrane region" description="Helical" evidence="6">
    <location>
        <begin position="224"/>
        <end position="246"/>
    </location>
</feature>
<keyword evidence="4 6" id="KW-1133">Transmembrane helix</keyword>
<protein>
    <submittedName>
        <fullName evidence="8">MFS transporter</fullName>
    </submittedName>
</protein>
<dbReference type="Gene3D" id="1.20.1250.20">
    <property type="entry name" value="MFS general substrate transporter like domains"/>
    <property type="match status" value="1"/>
</dbReference>
<evidence type="ECO:0000313" key="8">
    <source>
        <dbReference type="EMBL" id="GGC36596.1"/>
    </source>
</evidence>